<dbReference type="PROSITE" id="PS00455">
    <property type="entry name" value="AMP_BINDING"/>
    <property type="match status" value="1"/>
</dbReference>
<evidence type="ECO:0000313" key="3">
    <source>
        <dbReference type="EMBL" id="SHH74090.1"/>
    </source>
</evidence>
<dbReference type="EMBL" id="LT670817">
    <property type="protein sequence ID" value="SHH74090.1"/>
    <property type="molecule type" value="Genomic_DNA"/>
</dbReference>
<feature type="domain" description="AMP-dependent synthetase/ligase" evidence="1">
    <location>
        <begin position="24"/>
        <end position="379"/>
    </location>
</feature>
<dbReference type="PANTHER" id="PTHR43767:SF1">
    <property type="entry name" value="NONRIBOSOMAL PEPTIDE SYNTHASE PES1 (EUROFUNG)-RELATED"/>
    <property type="match status" value="1"/>
</dbReference>
<accession>A0A1M5VFT7</accession>
<dbReference type="SUPFAM" id="SSF56801">
    <property type="entry name" value="Acetyl-CoA synthetase-like"/>
    <property type="match status" value="1"/>
</dbReference>
<reference evidence="3 4" key="1">
    <citation type="submission" date="2016-11" db="EMBL/GenBank/DDBJ databases">
        <authorList>
            <person name="Jaros S."/>
            <person name="Januszkiewicz K."/>
            <person name="Wedrychowicz H."/>
        </authorList>
    </citation>
    <scope>NUCLEOTIDE SEQUENCE [LARGE SCALE GENOMIC DNA]</scope>
    <source>
        <strain evidence="3 4">GAS138</strain>
    </source>
</reference>
<dbReference type="InterPro" id="IPR050237">
    <property type="entry name" value="ATP-dep_AMP-bd_enzyme"/>
</dbReference>
<name>A0A1M5VFT7_9BRAD</name>
<dbReference type="OrthoDB" id="9803968at2"/>
<evidence type="ECO:0000259" key="1">
    <source>
        <dbReference type="Pfam" id="PF00501"/>
    </source>
</evidence>
<sequence>MKHDFSLPGADQQEAPVATLSTLFDHAVAAAPDKVALRRLDAVLTYRELGRAVEALARRLARLVEPGDVVALLLPNSLEFPIAYFAALKALAIPALLNPQYPAAQLAPLLREATARAVICAPAMRDMVTGLAGDLGIPSVVCPGDDVMVPELVAEAGAALGLRAATPSDSAALLFSGGTTGLPKIVEHTHGRLATGVHCIEHAWPMRGQGEVFLPIAPFTHIYGFATGVLVPLSVRGEIVIPERFQPELVVELLVRHRVTFFGGGPPAIYAGLLAARNLGSADLSALRMCPAGGAPFPVELMERWRHATGLEIYEGYGMSEMAPISAATAQSGVRPGSVGKPIPGSDVQVVDLETGLRVLPPGEKGELRVRGPHMMTGYRNRPEETAQTIRDGFIYTGDIGHVDGDGFVFITDRKKDVVFVSGFNVFPREVEELIHTHRSVAMAGVVGVPDARTGGERLVAFVVPRTGETVDPTEISRYCAGRLVSYKCPSEVRVVEQLPITAAHKLDHVALRRAARGEQELSQRERGLKG</sequence>
<dbReference type="Proteomes" id="UP000189796">
    <property type="component" value="Chromosome I"/>
</dbReference>
<dbReference type="PANTHER" id="PTHR43767">
    <property type="entry name" value="LONG-CHAIN-FATTY-ACID--COA LIGASE"/>
    <property type="match status" value="1"/>
</dbReference>
<dbReference type="RefSeq" id="WP_079604435.1">
    <property type="nucleotide sequence ID" value="NZ_LT670817.1"/>
</dbReference>
<dbReference type="Gene3D" id="3.40.50.12780">
    <property type="entry name" value="N-terminal domain of ligase-like"/>
    <property type="match status" value="1"/>
</dbReference>
<dbReference type="Pfam" id="PF00501">
    <property type="entry name" value="AMP-binding"/>
    <property type="match status" value="1"/>
</dbReference>
<evidence type="ECO:0000259" key="2">
    <source>
        <dbReference type="Pfam" id="PF13193"/>
    </source>
</evidence>
<dbReference type="Pfam" id="PF13193">
    <property type="entry name" value="AMP-binding_C"/>
    <property type="match status" value="1"/>
</dbReference>
<dbReference type="InterPro" id="IPR042099">
    <property type="entry name" value="ANL_N_sf"/>
</dbReference>
<dbReference type="Gene3D" id="3.30.300.30">
    <property type="match status" value="1"/>
</dbReference>
<dbReference type="InterPro" id="IPR000873">
    <property type="entry name" value="AMP-dep_synth/lig_dom"/>
</dbReference>
<dbReference type="GO" id="GO:0016878">
    <property type="term" value="F:acid-thiol ligase activity"/>
    <property type="evidence" value="ECO:0007669"/>
    <property type="project" value="UniProtKB-ARBA"/>
</dbReference>
<organism evidence="3 4">
    <name type="scientific">Bradyrhizobium erythrophlei</name>
    <dbReference type="NCBI Taxonomy" id="1437360"/>
    <lineage>
        <taxon>Bacteria</taxon>
        <taxon>Pseudomonadati</taxon>
        <taxon>Pseudomonadota</taxon>
        <taxon>Alphaproteobacteria</taxon>
        <taxon>Hyphomicrobiales</taxon>
        <taxon>Nitrobacteraceae</taxon>
        <taxon>Bradyrhizobium</taxon>
    </lineage>
</organism>
<gene>
    <name evidence="3" type="ORF">SAMN05443248_5945</name>
</gene>
<dbReference type="InterPro" id="IPR025110">
    <property type="entry name" value="AMP-bd_C"/>
</dbReference>
<dbReference type="AlphaFoldDB" id="A0A1M5VFT7"/>
<protein>
    <submittedName>
        <fullName evidence="3">Long-chain acyl-CoA synthetase</fullName>
    </submittedName>
</protein>
<feature type="domain" description="AMP-binding enzyme C-terminal" evidence="2">
    <location>
        <begin position="430"/>
        <end position="506"/>
    </location>
</feature>
<evidence type="ECO:0000313" key="4">
    <source>
        <dbReference type="Proteomes" id="UP000189796"/>
    </source>
</evidence>
<dbReference type="InterPro" id="IPR045851">
    <property type="entry name" value="AMP-bd_C_sf"/>
</dbReference>
<proteinExistence type="predicted"/>
<dbReference type="InterPro" id="IPR020845">
    <property type="entry name" value="AMP-binding_CS"/>
</dbReference>